<name>A0A4U5NI05_STECR</name>
<protein>
    <recommendedName>
        <fullName evidence="2">MD domain-containing protein</fullName>
    </recommendedName>
</protein>
<evidence type="ECO:0000313" key="4">
    <source>
        <dbReference type="Proteomes" id="UP000298663"/>
    </source>
</evidence>
<dbReference type="InterPro" id="IPR053295">
    <property type="entry name" value="Innate_immunity_reg"/>
</dbReference>
<comment type="caution">
    <text evidence="3">The sequence shown here is derived from an EMBL/GenBank/DDBJ whole genome shotgun (WGS) entry which is preliminary data.</text>
</comment>
<dbReference type="InterPro" id="IPR057086">
    <property type="entry name" value="GBD_Irg-7_N"/>
</dbReference>
<dbReference type="PANTHER" id="PTHR47324">
    <property type="entry name" value="PROTEIN IRG-7-RELATED"/>
    <property type="match status" value="1"/>
</dbReference>
<dbReference type="Pfam" id="PF23623">
    <property type="entry name" value="GBD_IRG7_N"/>
    <property type="match status" value="1"/>
</dbReference>
<evidence type="ECO:0000259" key="2">
    <source>
        <dbReference type="SMART" id="SM00604"/>
    </source>
</evidence>
<dbReference type="InterPro" id="IPR006582">
    <property type="entry name" value="MD_domain"/>
</dbReference>
<keyword evidence="4" id="KW-1185">Reference proteome</keyword>
<organism evidence="3 4">
    <name type="scientific">Steinernema carpocapsae</name>
    <name type="common">Entomopathogenic nematode</name>
    <dbReference type="NCBI Taxonomy" id="34508"/>
    <lineage>
        <taxon>Eukaryota</taxon>
        <taxon>Metazoa</taxon>
        <taxon>Ecdysozoa</taxon>
        <taxon>Nematoda</taxon>
        <taxon>Chromadorea</taxon>
        <taxon>Rhabditida</taxon>
        <taxon>Tylenchina</taxon>
        <taxon>Panagrolaimomorpha</taxon>
        <taxon>Strongyloidoidea</taxon>
        <taxon>Steinernematidae</taxon>
        <taxon>Steinernema</taxon>
    </lineage>
</organism>
<feature type="domain" description="MD" evidence="2">
    <location>
        <begin position="184"/>
        <end position="325"/>
    </location>
</feature>
<keyword evidence="1" id="KW-0732">Signal</keyword>
<feature type="signal peptide" evidence="1">
    <location>
        <begin position="1"/>
        <end position="20"/>
    </location>
</feature>
<evidence type="ECO:0000256" key="1">
    <source>
        <dbReference type="SAM" id="SignalP"/>
    </source>
</evidence>
<feature type="chain" id="PRO_5020641433" description="MD domain-containing protein" evidence="1">
    <location>
        <begin position="21"/>
        <end position="426"/>
    </location>
</feature>
<proteinExistence type="predicted"/>
<dbReference type="AlphaFoldDB" id="A0A4U5NI05"/>
<dbReference type="EMBL" id="AZBU02000004">
    <property type="protein sequence ID" value="TKR82769.1"/>
    <property type="molecule type" value="Genomic_DNA"/>
</dbReference>
<reference evidence="3 4" key="2">
    <citation type="journal article" date="2019" name="G3 (Bethesda)">
        <title>Hybrid Assembly of the Genome of the Entomopathogenic Nematode Steinernema carpocapsae Identifies the X-Chromosome.</title>
        <authorList>
            <person name="Serra L."/>
            <person name="Macchietto M."/>
            <person name="Macias-Munoz A."/>
            <person name="McGill C.J."/>
            <person name="Rodriguez I.M."/>
            <person name="Rodriguez B."/>
            <person name="Murad R."/>
            <person name="Mortazavi A."/>
        </authorList>
    </citation>
    <scope>NUCLEOTIDE SEQUENCE [LARGE SCALE GENOMIC DNA]</scope>
    <source>
        <strain evidence="3 4">ALL</strain>
    </source>
</reference>
<reference evidence="3 4" key="1">
    <citation type="journal article" date="2015" name="Genome Biol.">
        <title>Comparative genomics of Steinernema reveals deeply conserved gene regulatory networks.</title>
        <authorList>
            <person name="Dillman A.R."/>
            <person name="Macchietto M."/>
            <person name="Porter C.F."/>
            <person name="Rogers A."/>
            <person name="Williams B."/>
            <person name="Antoshechkin I."/>
            <person name="Lee M.M."/>
            <person name="Goodwin Z."/>
            <person name="Lu X."/>
            <person name="Lewis E.E."/>
            <person name="Goodrich-Blair H."/>
            <person name="Stock S.P."/>
            <person name="Adams B.J."/>
            <person name="Sternberg P.W."/>
            <person name="Mortazavi A."/>
        </authorList>
    </citation>
    <scope>NUCLEOTIDE SEQUENCE [LARGE SCALE GENOMIC DNA]</scope>
    <source>
        <strain evidence="3 4">ALL</strain>
    </source>
</reference>
<dbReference type="STRING" id="34508.A0A4U5NI05"/>
<dbReference type="SMART" id="SM00604">
    <property type="entry name" value="MD"/>
    <property type="match status" value="1"/>
</dbReference>
<dbReference type="Pfam" id="PF24415">
    <property type="entry name" value="Ig_Irg-7"/>
    <property type="match status" value="1"/>
</dbReference>
<sequence length="426" mass="47339">MGGWTKTALWLLATVALASALFPTITKHDNEESAAIKRAYQQRHASQQALQLDFDPFEAPADAPKRRHKRDIGGGTKPKLVFGNINSACQTPGYTGQHCEFPICTSLNKNLSRHDSDQYAVSIDHGTNFDLNPFAVIIDDRMVRFMIEIQSDPQSTVHFDLKDMRGNVVPFEREDTEVSYIAYYDQVASGTYYVYPSSDITPTPGQFMLHYFIRATTGLKIDAGVVRWSHADPDPDRNDYPGLVAVKGQVHVFSVKPLNLQRPGSLDSVTFFSAFNAVIVRPKRLLTRYGCSYEYYHDGFYCRDAGEHYAKIDGTDFMGNPFRRTARFECKSPTPIITPFPPSTTTPGPITAYNGTAIKHQDGTIECFCTNFFTGRDCSQTICLNGGTPDVFDPKCQCLDGFSVFIARTSNAATTMATIGLSGTRN</sequence>
<dbReference type="OrthoDB" id="5781816at2759"/>
<evidence type="ECO:0000313" key="3">
    <source>
        <dbReference type="EMBL" id="TKR82769.1"/>
    </source>
</evidence>
<dbReference type="InterPro" id="IPR057085">
    <property type="entry name" value="Ig_Irg-7"/>
</dbReference>
<accession>A0A4U5NI05</accession>
<dbReference type="PANTHER" id="PTHR47324:SF3">
    <property type="entry name" value="EGF-LIKE DOMAIN-CONTAINING PROTEIN"/>
    <property type="match status" value="1"/>
</dbReference>
<dbReference type="Proteomes" id="UP000298663">
    <property type="component" value="Unassembled WGS sequence"/>
</dbReference>
<gene>
    <name evidence="3" type="ORF">L596_016449</name>
</gene>